<dbReference type="AlphaFoldDB" id="A0A0E9VMV1"/>
<reference evidence="1" key="2">
    <citation type="journal article" date="2015" name="Fish Shellfish Immunol.">
        <title>Early steps in the European eel (Anguilla anguilla)-Vibrio vulnificus interaction in the gills: Role of the RtxA13 toxin.</title>
        <authorList>
            <person name="Callol A."/>
            <person name="Pajuelo D."/>
            <person name="Ebbesson L."/>
            <person name="Teles M."/>
            <person name="MacKenzie S."/>
            <person name="Amaro C."/>
        </authorList>
    </citation>
    <scope>NUCLEOTIDE SEQUENCE</scope>
</reference>
<proteinExistence type="predicted"/>
<evidence type="ECO:0000313" key="1">
    <source>
        <dbReference type="EMBL" id="JAH78578.1"/>
    </source>
</evidence>
<accession>A0A0E9VMV1</accession>
<protein>
    <submittedName>
        <fullName evidence="1">Uncharacterized protein</fullName>
    </submittedName>
</protein>
<name>A0A0E9VMV1_ANGAN</name>
<sequence length="36" mass="4090">MSSPTSMCLKPLSKRRAFASVSPQAQTLFKETYLKR</sequence>
<organism evidence="1">
    <name type="scientific">Anguilla anguilla</name>
    <name type="common">European freshwater eel</name>
    <name type="synonym">Muraena anguilla</name>
    <dbReference type="NCBI Taxonomy" id="7936"/>
    <lineage>
        <taxon>Eukaryota</taxon>
        <taxon>Metazoa</taxon>
        <taxon>Chordata</taxon>
        <taxon>Craniata</taxon>
        <taxon>Vertebrata</taxon>
        <taxon>Euteleostomi</taxon>
        <taxon>Actinopterygii</taxon>
        <taxon>Neopterygii</taxon>
        <taxon>Teleostei</taxon>
        <taxon>Anguilliformes</taxon>
        <taxon>Anguillidae</taxon>
        <taxon>Anguilla</taxon>
    </lineage>
</organism>
<reference evidence="1" key="1">
    <citation type="submission" date="2014-11" db="EMBL/GenBank/DDBJ databases">
        <authorList>
            <person name="Amaro Gonzalez C."/>
        </authorList>
    </citation>
    <scope>NUCLEOTIDE SEQUENCE</scope>
</reference>
<dbReference type="EMBL" id="GBXM01029999">
    <property type="protein sequence ID" value="JAH78578.1"/>
    <property type="molecule type" value="Transcribed_RNA"/>
</dbReference>